<name>A0ABV6FMJ2_9BACT</name>
<proteinExistence type="predicted"/>
<accession>A0ABV6FMJ2</accession>
<dbReference type="Gene3D" id="3.40.50.620">
    <property type="entry name" value="HUPs"/>
    <property type="match status" value="1"/>
</dbReference>
<dbReference type="InterPro" id="IPR014729">
    <property type="entry name" value="Rossmann-like_a/b/a_fold"/>
</dbReference>
<comment type="caution">
    <text evidence="1">The sequence shown here is derived from an EMBL/GenBank/DDBJ whole genome shotgun (WGS) entry which is preliminary data.</text>
</comment>
<sequence>MERLLTKRHTLYILLDFSEYSKTELLFAKSWIADRDFEVRVLHQLDLLVPTLTSKDMRLKISYGVKRDILNKWFQLKNEIFPDNEHVKFEILDHSIVDYLTKIPKDERIFIIMGLKGGGKLKQIFIGSMVNEVIEKLDIVTFALPKSLKNFTPNEIIITVHPEFDFNIEALHQLLDIVPDTVNTLKWISIAKEGEQVEDLNDYLEYLIKRTNTGLQQEMAVFSGMNVFAQVKSFFQSNENKILLIQKGGRTFMDKLFRKFLINDLVYDGSIPLIILPL</sequence>
<dbReference type="SUPFAM" id="SSF52402">
    <property type="entry name" value="Adenine nucleotide alpha hydrolases-like"/>
    <property type="match status" value="1"/>
</dbReference>
<organism evidence="1 2">
    <name type="scientific">Fontibacter flavus</name>
    <dbReference type="NCBI Taxonomy" id="654838"/>
    <lineage>
        <taxon>Bacteria</taxon>
        <taxon>Pseudomonadati</taxon>
        <taxon>Bacteroidota</taxon>
        <taxon>Cytophagia</taxon>
        <taxon>Cytophagales</taxon>
        <taxon>Cyclobacteriaceae</taxon>
        <taxon>Fontibacter</taxon>
    </lineage>
</organism>
<dbReference type="RefSeq" id="WP_382385537.1">
    <property type="nucleotide sequence ID" value="NZ_JBHLWI010000001.1"/>
</dbReference>
<protein>
    <submittedName>
        <fullName evidence="1">Universal stress protein</fullName>
    </submittedName>
</protein>
<evidence type="ECO:0000313" key="2">
    <source>
        <dbReference type="Proteomes" id="UP001589797"/>
    </source>
</evidence>
<keyword evidence="2" id="KW-1185">Reference proteome</keyword>
<dbReference type="EMBL" id="JBHLWI010000001">
    <property type="protein sequence ID" value="MFC0261081.1"/>
    <property type="molecule type" value="Genomic_DNA"/>
</dbReference>
<reference evidence="1 2" key="1">
    <citation type="submission" date="2024-09" db="EMBL/GenBank/DDBJ databases">
        <authorList>
            <person name="Sun Q."/>
            <person name="Mori K."/>
        </authorList>
    </citation>
    <scope>NUCLEOTIDE SEQUENCE [LARGE SCALE GENOMIC DNA]</scope>
    <source>
        <strain evidence="1 2">CCM 7650</strain>
    </source>
</reference>
<gene>
    <name evidence="1" type="ORF">ACFFIP_00190</name>
</gene>
<dbReference type="Proteomes" id="UP001589797">
    <property type="component" value="Unassembled WGS sequence"/>
</dbReference>
<evidence type="ECO:0000313" key="1">
    <source>
        <dbReference type="EMBL" id="MFC0261081.1"/>
    </source>
</evidence>